<dbReference type="OrthoDB" id="9789856at2"/>
<dbReference type="PANTHER" id="PTHR43581">
    <property type="entry name" value="ATP/GTP PHOSPHATASE"/>
    <property type="match status" value="1"/>
</dbReference>
<dbReference type="GO" id="GO:0016887">
    <property type="term" value="F:ATP hydrolysis activity"/>
    <property type="evidence" value="ECO:0007669"/>
    <property type="project" value="InterPro"/>
</dbReference>
<sequence length="743" mass="83749">MRFIDRTKLTPPAILFSERANEAREEVRAFIEETQTKGGTRRAPRSDWLDEDEGMRRQMADLFGECCAYCESRASFDGSRLRGVASRHRPPMLAQNKDGSTDLLAYSWLMFDWENMLWLCSSCARLKGNSFFVQAARGRPSMSVAELRQREQELMLDPCFHEPREHLIFQPNGWVDWITSQGQATSELLELNRSELVEGRRSIIKTWGEALQSGQLKATGQTLGVQGLSGPAPHTGAATAVLMAFARSKSFPANTAQDVADAFNELPEGRRGVLAAEFLTGSFDAKFEMTATDPIQPKPTTSRIPNIRRLPNALKPITHVEISNFKALKDISFDLPDTVEDKDQSPCMLLLGENATGKSSVLEAMALAVIGTHEAAELDKAIDDEPLSPGDLIHRPDPYRWQETAPDMAVRLEFLDSSAPASITAIAGDARFSGDAQCAKIVLGYGPRRFFTKRKTRRLRAPAHRVRSLFDPMDMIANPILWLTTLEGKEWEAAARALREVLMLSDADDFERDDDPETPGQIYVRRDGQRMAMKDLSVGYKSVIAMVCDIIREMLYHYDNMEFASAVVFIDEIETHLHPRWKMQIMTLLRRAFPKTQFIATTHDPLCLRGMYDGEVFVLQRSATDQVERVMDLPSIRGMRSEQILTSEFFGLGSTDPETDARLERYNRLAVRIEDLTQEEHEEMEVLRGKLDDGMVLGSTLAQQAYAEALKQKAKQEVSPTKAPSPRRAELRQTFSALFEKRK</sequence>
<accession>A0A2T0WDS9</accession>
<dbReference type="SMART" id="SM00382">
    <property type="entry name" value="AAA"/>
    <property type="match status" value="1"/>
</dbReference>
<proteinExistence type="predicted"/>
<dbReference type="Pfam" id="PF13476">
    <property type="entry name" value="AAA_23"/>
    <property type="match status" value="1"/>
</dbReference>
<dbReference type="GO" id="GO:0005524">
    <property type="term" value="F:ATP binding"/>
    <property type="evidence" value="ECO:0007669"/>
    <property type="project" value="InterPro"/>
</dbReference>
<organism evidence="2 3">
    <name type="scientific">Donghicola tyrosinivorans</name>
    <dbReference type="NCBI Taxonomy" id="1652492"/>
    <lineage>
        <taxon>Bacteria</taxon>
        <taxon>Pseudomonadati</taxon>
        <taxon>Pseudomonadota</taxon>
        <taxon>Alphaproteobacteria</taxon>
        <taxon>Rhodobacterales</taxon>
        <taxon>Roseobacteraceae</taxon>
        <taxon>Donghicola</taxon>
    </lineage>
</organism>
<comment type="caution">
    <text evidence="2">The sequence shown here is derived from an EMBL/GenBank/DDBJ whole genome shotgun (WGS) entry which is preliminary data.</text>
</comment>
<reference evidence="2 3" key="1">
    <citation type="submission" date="2018-03" db="EMBL/GenBank/DDBJ databases">
        <title>Genomic Encyclopedia of Archaeal and Bacterial Type Strains, Phase II (KMG-II): from individual species to whole genera.</title>
        <authorList>
            <person name="Goeker M."/>
        </authorList>
    </citation>
    <scope>NUCLEOTIDE SEQUENCE [LARGE SCALE GENOMIC DNA]</scope>
    <source>
        <strain evidence="2 3">DSM 100212</strain>
    </source>
</reference>
<dbReference type="GO" id="GO:0006302">
    <property type="term" value="P:double-strand break repair"/>
    <property type="evidence" value="ECO:0007669"/>
    <property type="project" value="InterPro"/>
</dbReference>
<dbReference type="InterPro" id="IPR003959">
    <property type="entry name" value="ATPase_AAA_core"/>
</dbReference>
<dbReference type="Pfam" id="PF13304">
    <property type="entry name" value="AAA_21"/>
    <property type="match status" value="1"/>
</dbReference>
<dbReference type="Gene3D" id="3.40.50.300">
    <property type="entry name" value="P-loop containing nucleotide triphosphate hydrolases"/>
    <property type="match status" value="2"/>
</dbReference>
<dbReference type="RefSeq" id="WP_106268088.1">
    <property type="nucleotide sequence ID" value="NZ_PVTQ01000020.1"/>
</dbReference>
<dbReference type="EMBL" id="PVTQ01000020">
    <property type="protein sequence ID" value="PRY84806.1"/>
    <property type="molecule type" value="Genomic_DNA"/>
</dbReference>
<dbReference type="Proteomes" id="UP000238392">
    <property type="component" value="Unassembled WGS sequence"/>
</dbReference>
<dbReference type="InterPro" id="IPR051396">
    <property type="entry name" value="Bact_Antivir_Def_Nuclease"/>
</dbReference>
<dbReference type="PANTHER" id="PTHR43581:SF2">
    <property type="entry name" value="EXCINUCLEASE ATPASE SUBUNIT"/>
    <property type="match status" value="1"/>
</dbReference>
<evidence type="ECO:0000313" key="3">
    <source>
        <dbReference type="Proteomes" id="UP000238392"/>
    </source>
</evidence>
<feature type="domain" description="AAA+ ATPase" evidence="1">
    <location>
        <begin position="344"/>
        <end position="622"/>
    </location>
</feature>
<evidence type="ECO:0000313" key="2">
    <source>
        <dbReference type="EMBL" id="PRY84806.1"/>
    </source>
</evidence>
<keyword evidence="3" id="KW-1185">Reference proteome</keyword>
<dbReference type="SUPFAM" id="SSF52540">
    <property type="entry name" value="P-loop containing nucleoside triphosphate hydrolases"/>
    <property type="match status" value="1"/>
</dbReference>
<dbReference type="InterPro" id="IPR027417">
    <property type="entry name" value="P-loop_NTPase"/>
</dbReference>
<protein>
    <submittedName>
        <fullName evidence="2">AAA domain-containing protein</fullName>
    </submittedName>
</protein>
<dbReference type="AlphaFoldDB" id="A0A2T0WDS9"/>
<name>A0A2T0WDS9_9RHOB</name>
<gene>
    <name evidence="2" type="ORF">CLV74_12018</name>
</gene>
<dbReference type="InterPro" id="IPR038729">
    <property type="entry name" value="Rad50/SbcC_AAA"/>
</dbReference>
<evidence type="ECO:0000259" key="1">
    <source>
        <dbReference type="SMART" id="SM00382"/>
    </source>
</evidence>
<dbReference type="InterPro" id="IPR003593">
    <property type="entry name" value="AAA+_ATPase"/>
</dbReference>